<evidence type="ECO:0000313" key="2">
    <source>
        <dbReference type="EMBL" id="KAK4189471.1"/>
    </source>
</evidence>
<dbReference type="Proteomes" id="UP001302126">
    <property type="component" value="Unassembled WGS sequence"/>
</dbReference>
<name>A0AAN7AI42_9PEZI</name>
<feature type="region of interest" description="Disordered" evidence="1">
    <location>
        <begin position="201"/>
        <end position="227"/>
    </location>
</feature>
<comment type="caution">
    <text evidence="2">The sequence shown here is derived from an EMBL/GenBank/DDBJ whole genome shotgun (WGS) entry which is preliminary data.</text>
</comment>
<evidence type="ECO:0000313" key="3">
    <source>
        <dbReference type="Proteomes" id="UP001302126"/>
    </source>
</evidence>
<sequence>MSCFSLFSPSLSSHFQALSHHPSNTSTRHTTYHFNATVPPFPSLSSLCCLSSVKMVKINMQTVNPDDLDTYSITPGCVALFQDITETERQLAESKDNLIAVVDEEKFSTLVNTLQTLRTILENFDYPRPESSSDRLSSYDDKITTQVDKCLDILCEIQKILVASEVLLRDYPDRLFRADLKESAEQLMTLLAERSQKHNPLERYEWQGSSSDEAEEPQPLDSSSHPEITHGVGIPLPDWFDSGMPPDEIQLRLYFEQLLGYPYHIQALLGVVGTWS</sequence>
<proteinExistence type="predicted"/>
<organism evidence="2 3">
    <name type="scientific">Podospora australis</name>
    <dbReference type="NCBI Taxonomy" id="1536484"/>
    <lineage>
        <taxon>Eukaryota</taxon>
        <taxon>Fungi</taxon>
        <taxon>Dikarya</taxon>
        <taxon>Ascomycota</taxon>
        <taxon>Pezizomycotina</taxon>
        <taxon>Sordariomycetes</taxon>
        <taxon>Sordariomycetidae</taxon>
        <taxon>Sordariales</taxon>
        <taxon>Podosporaceae</taxon>
        <taxon>Podospora</taxon>
    </lineage>
</organism>
<reference evidence="2" key="2">
    <citation type="submission" date="2023-05" db="EMBL/GenBank/DDBJ databases">
        <authorList>
            <consortium name="Lawrence Berkeley National Laboratory"/>
            <person name="Steindorff A."/>
            <person name="Hensen N."/>
            <person name="Bonometti L."/>
            <person name="Westerberg I."/>
            <person name="Brannstrom I.O."/>
            <person name="Guillou S."/>
            <person name="Cros-Aarteil S."/>
            <person name="Calhoun S."/>
            <person name="Haridas S."/>
            <person name="Kuo A."/>
            <person name="Mondo S."/>
            <person name="Pangilinan J."/>
            <person name="Riley R."/>
            <person name="Labutti K."/>
            <person name="Andreopoulos B."/>
            <person name="Lipzen A."/>
            <person name="Chen C."/>
            <person name="Yanf M."/>
            <person name="Daum C."/>
            <person name="Ng V."/>
            <person name="Clum A."/>
            <person name="Ohm R."/>
            <person name="Martin F."/>
            <person name="Silar P."/>
            <person name="Natvig D."/>
            <person name="Lalanne C."/>
            <person name="Gautier V."/>
            <person name="Ament-Velasquez S.L."/>
            <person name="Kruys A."/>
            <person name="Hutchinson M.I."/>
            <person name="Powell A.J."/>
            <person name="Barry K."/>
            <person name="Miller A.N."/>
            <person name="Grigoriev I.V."/>
            <person name="Debuchy R."/>
            <person name="Gladieux P."/>
            <person name="Thoren M.H."/>
            <person name="Johannesson H."/>
        </authorList>
    </citation>
    <scope>NUCLEOTIDE SEQUENCE</scope>
    <source>
        <strain evidence="2">PSN309</strain>
    </source>
</reference>
<gene>
    <name evidence="2" type="ORF">QBC35DRAFT_472686</name>
</gene>
<dbReference type="AlphaFoldDB" id="A0AAN7AI42"/>
<reference evidence="2" key="1">
    <citation type="journal article" date="2023" name="Mol. Phylogenet. Evol.">
        <title>Genome-scale phylogeny and comparative genomics of the fungal order Sordariales.</title>
        <authorList>
            <person name="Hensen N."/>
            <person name="Bonometti L."/>
            <person name="Westerberg I."/>
            <person name="Brannstrom I.O."/>
            <person name="Guillou S."/>
            <person name="Cros-Aarteil S."/>
            <person name="Calhoun S."/>
            <person name="Haridas S."/>
            <person name="Kuo A."/>
            <person name="Mondo S."/>
            <person name="Pangilinan J."/>
            <person name="Riley R."/>
            <person name="LaButti K."/>
            <person name="Andreopoulos B."/>
            <person name="Lipzen A."/>
            <person name="Chen C."/>
            <person name="Yan M."/>
            <person name="Daum C."/>
            <person name="Ng V."/>
            <person name="Clum A."/>
            <person name="Steindorff A."/>
            <person name="Ohm R.A."/>
            <person name="Martin F."/>
            <person name="Silar P."/>
            <person name="Natvig D.O."/>
            <person name="Lalanne C."/>
            <person name="Gautier V."/>
            <person name="Ament-Velasquez S.L."/>
            <person name="Kruys A."/>
            <person name="Hutchinson M.I."/>
            <person name="Powell A.J."/>
            <person name="Barry K."/>
            <person name="Miller A.N."/>
            <person name="Grigoriev I.V."/>
            <person name="Debuchy R."/>
            <person name="Gladieux P."/>
            <person name="Hiltunen Thoren M."/>
            <person name="Johannesson H."/>
        </authorList>
    </citation>
    <scope>NUCLEOTIDE SEQUENCE</scope>
    <source>
        <strain evidence="2">PSN309</strain>
    </source>
</reference>
<keyword evidence="3" id="KW-1185">Reference proteome</keyword>
<evidence type="ECO:0000256" key="1">
    <source>
        <dbReference type="SAM" id="MobiDB-lite"/>
    </source>
</evidence>
<protein>
    <submittedName>
        <fullName evidence="2">Uncharacterized protein</fullName>
    </submittedName>
</protein>
<dbReference type="EMBL" id="MU864375">
    <property type="protein sequence ID" value="KAK4189471.1"/>
    <property type="molecule type" value="Genomic_DNA"/>
</dbReference>
<accession>A0AAN7AI42</accession>